<keyword evidence="11" id="KW-1185">Reference proteome</keyword>
<dbReference type="InterPro" id="IPR002056">
    <property type="entry name" value="MAS20"/>
</dbReference>
<dbReference type="SUPFAM" id="SSF47157">
    <property type="entry name" value="Mitochondrial import receptor subunit Tom20"/>
    <property type="match status" value="1"/>
</dbReference>
<dbReference type="GO" id="GO:0030150">
    <property type="term" value="P:protein import into mitochondrial matrix"/>
    <property type="evidence" value="ECO:0000318"/>
    <property type="project" value="GO_Central"/>
</dbReference>
<dbReference type="GeneID" id="700628"/>
<proteinExistence type="inferred from homology"/>
<dbReference type="Pfam" id="PF02064">
    <property type="entry name" value="MAS20"/>
    <property type="match status" value="1"/>
</dbReference>
<keyword evidence="4 9" id="KW-1000">Mitochondrion outer membrane</keyword>
<comment type="subcellular location">
    <subcellularLocation>
        <location evidence="1">Mitochondrion outer membrane</location>
        <topology evidence="1">Single-pass membrane protein</topology>
    </subcellularLocation>
</comment>
<dbReference type="PRINTS" id="PR01989">
    <property type="entry name" value="EUOM20RECPTR"/>
</dbReference>
<dbReference type="Gene3D" id="1.20.960.10">
    <property type="entry name" value="Mitochondrial outer membrane translocase complex, subunit Tom20 domain"/>
    <property type="match status" value="1"/>
</dbReference>
<evidence type="ECO:0000256" key="6">
    <source>
        <dbReference type="ARBA" id="ARBA00023128"/>
    </source>
</evidence>
<organism evidence="10 11">
    <name type="scientific">Macaca mulatta</name>
    <name type="common">Rhesus macaque</name>
    <dbReference type="NCBI Taxonomy" id="9544"/>
    <lineage>
        <taxon>Eukaryota</taxon>
        <taxon>Metazoa</taxon>
        <taxon>Chordata</taxon>
        <taxon>Craniata</taxon>
        <taxon>Vertebrata</taxon>
        <taxon>Euteleostomi</taxon>
        <taxon>Mammalia</taxon>
        <taxon>Eutheria</taxon>
        <taxon>Euarchontoglires</taxon>
        <taxon>Primates</taxon>
        <taxon>Haplorrhini</taxon>
        <taxon>Catarrhini</taxon>
        <taxon>Cercopithecidae</taxon>
        <taxon>Cercopithecinae</taxon>
        <taxon>Macaca</taxon>
    </lineage>
</organism>
<dbReference type="FunFam" id="1.20.960.10:FF:000003">
    <property type="entry name" value="Translocase of outer mitochondrial membrane 20 like"/>
    <property type="match status" value="1"/>
</dbReference>
<evidence type="ECO:0000256" key="5">
    <source>
        <dbReference type="ARBA" id="ARBA00022989"/>
    </source>
</evidence>
<dbReference type="RefSeq" id="XP_014999277.2">
    <property type="nucleotide sequence ID" value="XM_015143791.2"/>
</dbReference>
<dbReference type="PIRSF" id="PIRSF037707">
    <property type="entry name" value="MAS20_rcpt"/>
    <property type="match status" value="1"/>
</dbReference>
<keyword evidence="6 9" id="KW-0496">Mitochondrion</keyword>
<dbReference type="OMA" id="MQEIHKG"/>
<dbReference type="GO" id="GO:0006605">
    <property type="term" value="P:protein targeting"/>
    <property type="evidence" value="ECO:0007669"/>
    <property type="project" value="InterPro"/>
</dbReference>
<evidence type="ECO:0000256" key="9">
    <source>
        <dbReference type="PIRNR" id="PIRNR037707"/>
    </source>
</evidence>
<reference evidence="10" key="4">
    <citation type="submission" date="2025-09" db="UniProtKB">
        <authorList>
            <consortium name="Ensembl"/>
        </authorList>
    </citation>
    <scope>IDENTIFICATION</scope>
    <source>
        <strain evidence="10">17573</strain>
    </source>
</reference>
<dbReference type="GO" id="GO:0005742">
    <property type="term" value="C:mitochondrial outer membrane translocase complex"/>
    <property type="evidence" value="ECO:0000318"/>
    <property type="project" value="GO_Central"/>
</dbReference>
<evidence type="ECO:0000256" key="1">
    <source>
        <dbReference type="ARBA" id="ARBA00004572"/>
    </source>
</evidence>
<dbReference type="CTD" id="387990"/>
<dbReference type="Proteomes" id="UP000006718">
    <property type="component" value="Chromosome 7"/>
</dbReference>
<evidence type="ECO:0000256" key="2">
    <source>
        <dbReference type="ARBA" id="ARBA00005792"/>
    </source>
</evidence>
<evidence type="ECO:0000313" key="11">
    <source>
        <dbReference type="Proteomes" id="UP000006718"/>
    </source>
</evidence>
<dbReference type="PANTHER" id="PTHR12430">
    <property type="entry name" value="MITOCHONDRIAL IMPORT RECEPTOR SUBUNIT TOM20"/>
    <property type="match status" value="1"/>
</dbReference>
<keyword evidence="7 9" id="KW-0472">Membrane</keyword>
<keyword evidence="3" id="KW-0812">Transmembrane</keyword>
<comment type="similarity">
    <text evidence="2 9">Belongs to the Tom20 family.</text>
</comment>
<evidence type="ECO:0000256" key="4">
    <source>
        <dbReference type="ARBA" id="ARBA00022787"/>
    </source>
</evidence>
<dbReference type="GO" id="GO:0016031">
    <property type="term" value="P:tRNA import into mitochondrion"/>
    <property type="evidence" value="ECO:0000318"/>
    <property type="project" value="GO_Central"/>
</dbReference>
<reference evidence="10" key="3">
    <citation type="submission" date="2025-08" db="UniProtKB">
        <authorList>
            <consortium name="Ensembl"/>
        </authorList>
    </citation>
    <scope>IDENTIFICATION</scope>
    <source>
        <strain evidence="10">17573</strain>
    </source>
</reference>
<evidence type="ECO:0000256" key="7">
    <source>
        <dbReference type="ARBA" id="ARBA00023136"/>
    </source>
</evidence>
<dbReference type="GO" id="GO:0006886">
    <property type="term" value="P:intracellular protein transport"/>
    <property type="evidence" value="ECO:0007669"/>
    <property type="project" value="InterPro"/>
</dbReference>
<dbReference type="FunCoup" id="A0A5F7Z933">
    <property type="interactions" value="12"/>
</dbReference>
<dbReference type="PANTHER" id="PTHR12430:SF1">
    <property type="entry name" value="TOMM20-LIKE PROTEIN 1"/>
    <property type="match status" value="1"/>
</dbReference>
<evidence type="ECO:0000313" key="10">
    <source>
        <dbReference type="Ensembl" id="ENSMMUP00000062054.1"/>
    </source>
</evidence>
<dbReference type="InterPro" id="IPR022422">
    <property type="entry name" value="MAS20_rcpt_metazoan"/>
</dbReference>
<evidence type="ECO:0000256" key="3">
    <source>
        <dbReference type="ARBA" id="ARBA00022692"/>
    </source>
</evidence>
<evidence type="ECO:0000256" key="8">
    <source>
        <dbReference type="ARBA" id="ARBA00071254"/>
    </source>
</evidence>
<gene>
    <name evidence="10" type="primary">TOMM20L</name>
</gene>
<dbReference type="SMR" id="A0A5F7Z933"/>
<dbReference type="AlphaFoldDB" id="A0A5F7Z933"/>
<sequence length="152" mass="17481">MPSVRSLLGLLAAAAVCGAFAFLGYCVYLDRKRRGDPAFKRRLRDKRRAKPQKPEERGTQLWDPAKNKKLQELFLQEVRMGELCLSRGEHRMGVRHLSNALLVCGQPQELLKVFKHTLPPKVFEMLLHKIPLICQQFEADVNEQECLEDDPD</sequence>
<dbReference type="Bgee" id="ENSMMUG00000055678">
    <property type="expression patterns" value="Expressed in spermatid and 17 other cell types or tissues"/>
</dbReference>
<dbReference type="GeneTree" id="ENSGT00390000011698"/>
<dbReference type="PRINTS" id="PR00351">
    <property type="entry name" value="OM20RECEPTOR"/>
</dbReference>
<name>A0A5F7Z933_MACMU</name>
<dbReference type="GO" id="GO:0030943">
    <property type="term" value="F:mitochondrion targeting sequence binding"/>
    <property type="evidence" value="ECO:0000318"/>
    <property type="project" value="GO_Central"/>
</dbReference>
<dbReference type="VEuPathDB" id="HostDB:ENSMMUG00000055678"/>
<reference evidence="11" key="1">
    <citation type="journal article" date="2007" name="Science">
        <title>Evolutionary and biomedical insights from the rhesus macaque genome.</title>
        <authorList>
            <person name="Gibbs R.A."/>
            <person name="Rogers J."/>
            <person name="Katze M.G."/>
            <person name="Bumgarner R."/>
            <person name="Weinstock G.M."/>
            <person name="Mardis E.R."/>
            <person name="Remington K.A."/>
            <person name="Strausberg R.L."/>
            <person name="Venter J.C."/>
            <person name="Wilson R.K."/>
            <person name="Batzer M.A."/>
            <person name="Bustamante C.D."/>
            <person name="Eichler E.E."/>
            <person name="Hahn M.W."/>
            <person name="Hardison R.C."/>
            <person name="Makova K.D."/>
            <person name="Miller W."/>
            <person name="Milosavljevic A."/>
            <person name="Palermo R.E."/>
            <person name="Siepel A."/>
            <person name="Sikela J.M."/>
            <person name="Attaway T."/>
            <person name="Bell S."/>
            <person name="Bernard K.E."/>
            <person name="Buhay C.J."/>
            <person name="Chandrabose M.N."/>
            <person name="Dao M."/>
            <person name="Davis C."/>
            <person name="Delehaunty K.D."/>
            <person name="Ding Y."/>
            <person name="Dinh H.H."/>
            <person name="Dugan-Rocha S."/>
            <person name="Fulton L.A."/>
            <person name="Gabisi R.A."/>
            <person name="Garner T.T."/>
            <person name="Godfrey J."/>
            <person name="Hawes A.C."/>
            <person name="Hernandez J."/>
            <person name="Hines S."/>
            <person name="Holder M."/>
            <person name="Hume J."/>
            <person name="Jhangiani S.N."/>
            <person name="Joshi V."/>
            <person name="Khan Z.M."/>
            <person name="Kirkness E.F."/>
            <person name="Cree A."/>
            <person name="Fowler R.G."/>
            <person name="Lee S."/>
            <person name="Lewis L.R."/>
            <person name="Li Z."/>
            <person name="Liu Y.-S."/>
            <person name="Moore S.M."/>
            <person name="Muzny D."/>
            <person name="Nazareth L.V."/>
            <person name="Ngo D.N."/>
            <person name="Okwuonu G.O."/>
            <person name="Pai G."/>
            <person name="Parker D."/>
            <person name="Paul H.A."/>
            <person name="Pfannkoch C."/>
            <person name="Pohl C.S."/>
            <person name="Rogers Y.-H.C."/>
            <person name="Ruiz S.J."/>
            <person name="Sabo A."/>
            <person name="Santibanez J."/>
            <person name="Schneider B.W."/>
            <person name="Smith S.M."/>
            <person name="Sodergren E."/>
            <person name="Svatek A.F."/>
            <person name="Utterback T.R."/>
            <person name="Vattathil S."/>
            <person name="Warren W."/>
            <person name="White C.S."/>
            <person name="Chinwalla A.T."/>
            <person name="Feng Y."/>
            <person name="Halpern A.L."/>
            <person name="Hillier L.W."/>
            <person name="Huang X."/>
            <person name="Minx P."/>
            <person name="Nelson J.O."/>
            <person name="Pepin K.H."/>
            <person name="Qin X."/>
            <person name="Sutton G.G."/>
            <person name="Venter E."/>
            <person name="Walenz B.P."/>
            <person name="Wallis J.W."/>
            <person name="Worley K.C."/>
            <person name="Yang S.-P."/>
            <person name="Jones S.M."/>
            <person name="Marra M.A."/>
            <person name="Rocchi M."/>
            <person name="Schein J.E."/>
            <person name="Baertsch R."/>
            <person name="Clarke L."/>
            <person name="Csuros M."/>
            <person name="Glasscock J."/>
            <person name="Harris R.A."/>
            <person name="Havlak P."/>
            <person name="Jackson A.R."/>
            <person name="Jiang H."/>
            <person name="Liu Y."/>
            <person name="Messina D.N."/>
            <person name="Shen Y."/>
            <person name="Song H.X.-Z."/>
            <person name="Wylie T."/>
            <person name="Zhang L."/>
            <person name="Birney E."/>
            <person name="Han K."/>
            <person name="Konkel M.K."/>
            <person name="Lee J."/>
            <person name="Smit A.F.A."/>
            <person name="Ullmer B."/>
            <person name="Wang H."/>
            <person name="Xing J."/>
            <person name="Burhans R."/>
            <person name="Cheng Z."/>
            <person name="Karro J.E."/>
            <person name="Ma J."/>
            <person name="Raney B."/>
            <person name="She X."/>
            <person name="Cox M.J."/>
            <person name="Demuth J.P."/>
            <person name="Dumas L.J."/>
            <person name="Han S.-G."/>
            <person name="Hopkins J."/>
            <person name="Karimpour-Fard A."/>
            <person name="Kim Y.H."/>
            <person name="Pollack J.R."/>
            <person name="Vinar T."/>
            <person name="Addo-Quaye C."/>
            <person name="Degenhardt J."/>
            <person name="Denby A."/>
            <person name="Hubisz M.J."/>
            <person name="Indap A."/>
            <person name="Kosiol C."/>
            <person name="Lahn B.T."/>
            <person name="Lawson H.A."/>
            <person name="Marklein A."/>
            <person name="Nielsen R."/>
            <person name="Vallender E.J."/>
            <person name="Clark A.G."/>
            <person name="Ferguson B."/>
            <person name="Hernandez R.D."/>
            <person name="Hirani K."/>
            <person name="Kehrer-Sawatzki H."/>
            <person name="Kolb J."/>
            <person name="Patil S."/>
            <person name="Pu L.-L."/>
            <person name="Ren Y."/>
            <person name="Smith D.G."/>
            <person name="Wheeler D.A."/>
            <person name="Schenck I."/>
            <person name="Ball E.V."/>
            <person name="Chen R."/>
            <person name="Cooper D.N."/>
            <person name="Giardine B."/>
            <person name="Hsu F."/>
            <person name="Kent W.J."/>
            <person name="Lesk A."/>
            <person name="Nelson D.L."/>
            <person name="O'brien W.E."/>
            <person name="Pruefer K."/>
            <person name="Stenson P.D."/>
            <person name="Wallace J.C."/>
            <person name="Ke H."/>
            <person name="Liu X.-M."/>
            <person name="Wang P."/>
            <person name="Xiang A.P."/>
            <person name="Yang F."/>
            <person name="Barber G.P."/>
            <person name="Haussler D."/>
            <person name="Karolchik D."/>
            <person name="Kern A.D."/>
            <person name="Kuhn R.M."/>
            <person name="Smith K.E."/>
            <person name="Zwieg A.S."/>
        </authorList>
    </citation>
    <scope>NUCLEOTIDE SEQUENCE [LARGE SCALE GENOMIC DNA]</scope>
    <source>
        <strain evidence="11">17573</strain>
    </source>
</reference>
<dbReference type="STRING" id="9544.ENSMMUP00000062054"/>
<keyword evidence="5" id="KW-1133">Transmembrane helix</keyword>
<reference evidence="10" key="2">
    <citation type="submission" date="2019-01" db="EMBL/GenBank/DDBJ databases">
        <authorList>
            <person name="Graves T."/>
            <person name="Eichler E.E."/>
            <person name="Wilson R.K."/>
        </authorList>
    </citation>
    <scope>NUCLEOTIDE SEQUENCE [LARGE SCALE GENOMIC DNA]</scope>
    <source>
        <strain evidence="10">17573</strain>
    </source>
</reference>
<dbReference type="InterPro" id="IPR023392">
    <property type="entry name" value="Tom20_dom_sf"/>
</dbReference>
<accession>A0A5F7Z933</accession>
<dbReference type="Ensembl" id="ENSMMUT00000091414.1">
    <property type="protein sequence ID" value="ENSMMUP00000062054.1"/>
    <property type="gene ID" value="ENSMMUG00000055678.1"/>
</dbReference>
<protein>
    <recommendedName>
        <fullName evidence="8">TOMM20-like protein 1</fullName>
    </recommendedName>
</protein>
<dbReference type="PaxDb" id="9544-ENSMMUP00000004683"/>
<dbReference type="InParanoid" id="A0A5F7Z933"/>